<gene>
    <name evidence="8" type="ORF">Val02_00700</name>
</gene>
<dbReference type="Gene3D" id="3.20.20.80">
    <property type="entry name" value="Glycosidases"/>
    <property type="match status" value="1"/>
</dbReference>
<dbReference type="GO" id="GO:0005975">
    <property type="term" value="P:carbohydrate metabolic process"/>
    <property type="evidence" value="ECO:0007669"/>
    <property type="project" value="InterPro"/>
</dbReference>
<dbReference type="SUPFAM" id="SSF51445">
    <property type="entry name" value="(Trans)glycosidases"/>
    <property type="match status" value="1"/>
</dbReference>
<keyword evidence="4" id="KW-0378">Hydrolase</keyword>
<dbReference type="GO" id="GO:0006516">
    <property type="term" value="P:glycoprotein catabolic process"/>
    <property type="evidence" value="ECO:0007669"/>
    <property type="project" value="TreeGrafter"/>
</dbReference>
<name>A0A8J3YDL8_9ACTN</name>
<evidence type="ECO:0000313" key="8">
    <source>
        <dbReference type="EMBL" id="GIJ43184.1"/>
    </source>
</evidence>
<evidence type="ECO:0000259" key="7">
    <source>
        <dbReference type="Pfam" id="PF22666"/>
    </source>
</evidence>
<comment type="caution">
    <text evidence="8">The sequence shown here is derived from an EMBL/GenBank/DDBJ whole genome shotgun (WGS) entry which is preliminary data.</text>
</comment>
<dbReference type="InterPro" id="IPR013783">
    <property type="entry name" value="Ig-like_fold"/>
</dbReference>
<sequence>MPAEIPGCVHTDLLRAGRIPDPFHDDNETRLHWIGHTEWVYETTFDAPEEADRVDLVALGLDTVATVSVNGTEVGSTANQHRSYRFDVKKLLRRKGNTLTVHFGSAYAYAEAVRAAVGERPNAYDEPFQYIRKMACNFGWDWGPTVVTAGIWRPIGLHAWSVARLAEVRPLVTVDGDTGYVEVFVTLDRAAPADLVLTLQISGGTATTRIGADEDSATVAIDVADARRWWPRGYGDAHRYDVTLTLSTVDGATLDTWHHKVGFRSVDLDTTPDADGSRFVLRVNDTPIAVRGVNWIPDDAFPTRVDRERYRTRFTQATDAGVNFLRVWGGGRYESAEFYDLADELGLLVGQDFLFACAAYPEEEPLAAEIAAEAHEQVVRLMPHPSLVMWVGNNENIWGFHDWDWQQPLDGRSWGGGYYFDLLPRTVARLDPTRPYWPGSPYSGTPDLHPNDPAHGTTHIWDVWNTHDYTRYREWRPRFVAEFGFQAPPAWATLRAAVSDDPLTPDSPGIAHHQKAREGNDKLLRGLAGHLPAPADFDDWHWATQLNQARAIRFGIEHFRALRPLCTGTILWQLNDCWPVTSWSAVDGDGRRKPLWYALRRAYADRLLTFQPDGEDLVLVAVNDGPAPWRESVEVVRHSFAGDALAGVTLDVDVPPGGAARLTLPARVATPGDPAAELMTAGDATWFFAEDVDLRYPEPAWEATVEGDTVRITAHTLLRDLALFPDRLDPTASVDDLLVTLLPGRSHTFRVRAGGTPDPAALTSRPVLRCANDLAHLVAPSVNPL</sequence>
<dbReference type="FunFam" id="3.20.20.80:FF:000050">
    <property type="entry name" value="Beta-mannosidase B"/>
    <property type="match status" value="1"/>
</dbReference>
<organism evidence="8 9">
    <name type="scientific">Virgisporangium aliadipatigenens</name>
    <dbReference type="NCBI Taxonomy" id="741659"/>
    <lineage>
        <taxon>Bacteria</taxon>
        <taxon>Bacillati</taxon>
        <taxon>Actinomycetota</taxon>
        <taxon>Actinomycetes</taxon>
        <taxon>Micromonosporales</taxon>
        <taxon>Micromonosporaceae</taxon>
        <taxon>Virgisporangium</taxon>
    </lineage>
</organism>
<dbReference type="InterPro" id="IPR054593">
    <property type="entry name" value="Beta-mannosidase-like_N2"/>
</dbReference>
<dbReference type="InterPro" id="IPR017853">
    <property type="entry name" value="GH"/>
</dbReference>
<dbReference type="PANTHER" id="PTHR43730">
    <property type="entry name" value="BETA-MANNOSIDASE"/>
    <property type="match status" value="1"/>
</dbReference>
<keyword evidence="5" id="KW-0326">Glycosidase</keyword>
<reference evidence="8" key="1">
    <citation type="submission" date="2021-01" db="EMBL/GenBank/DDBJ databases">
        <title>Whole genome shotgun sequence of Virgisporangium aliadipatigenens NBRC 105644.</title>
        <authorList>
            <person name="Komaki H."/>
            <person name="Tamura T."/>
        </authorList>
    </citation>
    <scope>NUCLEOTIDE SEQUENCE</scope>
    <source>
        <strain evidence="8">NBRC 105644</strain>
    </source>
</reference>
<feature type="domain" description="Glycoside hydrolase family 2 immunoglobulin-like beta-sandwich" evidence="6">
    <location>
        <begin position="174"/>
        <end position="264"/>
    </location>
</feature>
<dbReference type="EC" id="3.2.1.25" evidence="3"/>
<dbReference type="AlphaFoldDB" id="A0A8J3YDL8"/>
<dbReference type="PANTHER" id="PTHR43730:SF1">
    <property type="entry name" value="BETA-MANNOSIDASE"/>
    <property type="match status" value="1"/>
</dbReference>
<dbReference type="InterPro" id="IPR006102">
    <property type="entry name" value="Ig-like_GH2"/>
</dbReference>
<evidence type="ECO:0000256" key="3">
    <source>
        <dbReference type="ARBA" id="ARBA00012754"/>
    </source>
</evidence>
<evidence type="ECO:0000256" key="1">
    <source>
        <dbReference type="ARBA" id="ARBA00000829"/>
    </source>
</evidence>
<evidence type="ECO:0000256" key="4">
    <source>
        <dbReference type="ARBA" id="ARBA00022801"/>
    </source>
</evidence>
<feature type="domain" description="Beta-mannosidase-like galactose-binding" evidence="7">
    <location>
        <begin position="1"/>
        <end position="153"/>
    </location>
</feature>
<protein>
    <recommendedName>
        <fullName evidence="3">beta-mannosidase</fullName>
        <ecNumber evidence="3">3.2.1.25</ecNumber>
    </recommendedName>
</protein>
<comment type="similarity">
    <text evidence="2">Belongs to the glycosyl hydrolase 2 family.</text>
</comment>
<evidence type="ECO:0000256" key="2">
    <source>
        <dbReference type="ARBA" id="ARBA00007401"/>
    </source>
</evidence>
<accession>A0A8J3YDL8</accession>
<evidence type="ECO:0000313" key="9">
    <source>
        <dbReference type="Proteomes" id="UP000619260"/>
    </source>
</evidence>
<dbReference type="Gene3D" id="2.60.40.10">
    <property type="entry name" value="Immunoglobulins"/>
    <property type="match status" value="1"/>
</dbReference>
<dbReference type="Proteomes" id="UP000619260">
    <property type="component" value="Unassembled WGS sequence"/>
</dbReference>
<dbReference type="InterPro" id="IPR008979">
    <property type="entry name" value="Galactose-bd-like_sf"/>
</dbReference>
<dbReference type="SUPFAM" id="SSF49303">
    <property type="entry name" value="beta-Galactosidase/glucuronidase domain"/>
    <property type="match status" value="1"/>
</dbReference>
<evidence type="ECO:0000256" key="5">
    <source>
        <dbReference type="ARBA" id="ARBA00023295"/>
    </source>
</evidence>
<comment type="catalytic activity">
    <reaction evidence="1">
        <text>Hydrolysis of terminal, non-reducing beta-D-mannose residues in beta-D-mannosides.</text>
        <dbReference type="EC" id="3.2.1.25"/>
    </reaction>
</comment>
<dbReference type="GO" id="GO:0004567">
    <property type="term" value="F:beta-mannosidase activity"/>
    <property type="evidence" value="ECO:0007669"/>
    <property type="project" value="UniProtKB-EC"/>
</dbReference>
<dbReference type="Pfam" id="PF22666">
    <property type="entry name" value="Glyco_hydro_2_N2"/>
    <property type="match status" value="1"/>
</dbReference>
<evidence type="ECO:0000259" key="6">
    <source>
        <dbReference type="Pfam" id="PF00703"/>
    </source>
</evidence>
<dbReference type="InterPro" id="IPR036156">
    <property type="entry name" value="Beta-gal/glucu_dom_sf"/>
</dbReference>
<proteinExistence type="inferred from homology"/>
<dbReference type="Pfam" id="PF00703">
    <property type="entry name" value="Glyco_hydro_2"/>
    <property type="match status" value="1"/>
</dbReference>
<dbReference type="EMBL" id="BOPF01000001">
    <property type="protein sequence ID" value="GIJ43184.1"/>
    <property type="molecule type" value="Genomic_DNA"/>
</dbReference>
<dbReference type="Gene3D" id="2.60.120.260">
    <property type="entry name" value="Galactose-binding domain-like"/>
    <property type="match status" value="1"/>
</dbReference>
<keyword evidence="9" id="KW-1185">Reference proteome</keyword>
<dbReference type="InterPro" id="IPR050887">
    <property type="entry name" value="Beta-mannosidase_GH2"/>
</dbReference>
<dbReference type="SUPFAM" id="SSF49785">
    <property type="entry name" value="Galactose-binding domain-like"/>
    <property type="match status" value="1"/>
</dbReference>